<dbReference type="Proteomes" id="UP000623678">
    <property type="component" value="Unassembled WGS sequence"/>
</dbReference>
<keyword evidence="6" id="KW-0547">Nucleotide-binding</keyword>
<evidence type="ECO:0000256" key="8">
    <source>
        <dbReference type="ARBA" id="ARBA00022967"/>
    </source>
</evidence>
<gene>
    <name evidence="12" type="ORF">H8705_08425</name>
</gene>
<evidence type="ECO:0000256" key="2">
    <source>
        <dbReference type="ARBA" id="ARBA00005417"/>
    </source>
</evidence>
<keyword evidence="5" id="KW-0677">Repeat</keyword>
<proteinExistence type="inferred from homology"/>
<dbReference type="SMART" id="SM00382">
    <property type="entry name" value="AAA"/>
    <property type="match status" value="2"/>
</dbReference>
<dbReference type="InterPro" id="IPR003593">
    <property type="entry name" value="AAA+_ATPase"/>
</dbReference>
<evidence type="ECO:0000256" key="5">
    <source>
        <dbReference type="ARBA" id="ARBA00022737"/>
    </source>
</evidence>
<dbReference type="InterPro" id="IPR027417">
    <property type="entry name" value="P-loop_NTPase"/>
</dbReference>
<dbReference type="Pfam" id="PF00005">
    <property type="entry name" value="ABC_tran"/>
    <property type="match status" value="2"/>
</dbReference>
<dbReference type="GO" id="GO:0043190">
    <property type="term" value="C:ATP-binding cassette (ABC) transporter complex"/>
    <property type="evidence" value="ECO:0007669"/>
    <property type="project" value="TreeGrafter"/>
</dbReference>
<keyword evidence="8" id="KW-1278">Translocase</keyword>
<dbReference type="RefSeq" id="WP_262395376.1">
    <property type="nucleotide sequence ID" value="NZ_JACRTD010000005.1"/>
</dbReference>
<dbReference type="PANTHER" id="PTHR43553:SF23">
    <property type="entry name" value="ABC TRANSPORTER ATP-BINDING COMPONENT"/>
    <property type="match status" value="1"/>
</dbReference>
<keyword evidence="9" id="KW-0472">Membrane</keyword>
<protein>
    <submittedName>
        <fullName evidence="12">Energy-coupling factor ABC transporter ATP-binding protein</fullName>
    </submittedName>
</protein>
<sequence>MIDFQNVSFSYGEGSSGGGIRNINLTIKTGEFVLLTGESGCGKTTITRLVNGLVPHYYEGNLEGNVFLDGKSVSDTPLYDLAAMVGSVFQNPKSQFFNVDTDSELAFACENLGYPQEDILKRMERTVSDYHIEDLMGRSVFALSGGEKQKIACASSSVLLPGIMALDEPSSNLDMSAIDDLRQVLSLWKKQGKTILIAEHRLYYLHDLVDRVLYVKNREIKQEYTPADFDSLSDSTQKEMGLRPFSLSKLKPANQYQTHIAKQMELQNFCFSYKKREPESLHIPNAKLPIGETIAIIGLNGAGKSTLARCICGLEKKCGILQVDGKALDWKARLKHCYMVMQDTSHQLFTESVTDEVLLSMDNEDETVVDKILEQFDLLAYKDRHPLSLSGGQKQRVAIASAIVSNREIIVFDEPTSGLDLKHMREVALSLKSLADQGKTLFVITHDPELVMAGCSYVVHMEKGQIKESYPLDESGSKKVLDFFRIRQ</sequence>
<accession>A0A926EPY9</accession>
<dbReference type="InterPro" id="IPR050095">
    <property type="entry name" value="ECF_ABC_transporter_ATP-bd"/>
</dbReference>
<reference evidence="12" key="1">
    <citation type="submission" date="2020-08" db="EMBL/GenBank/DDBJ databases">
        <title>Genome public.</title>
        <authorList>
            <person name="Liu C."/>
            <person name="Sun Q."/>
        </authorList>
    </citation>
    <scope>NUCLEOTIDE SEQUENCE</scope>
    <source>
        <strain evidence="12">NSJ-64</strain>
    </source>
</reference>
<dbReference type="GO" id="GO:0042626">
    <property type="term" value="F:ATPase-coupled transmembrane transporter activity"/>
    <property type="evidence" value="ECO:0007669"/>
    <property type="project" value="TreeGrafter"/>
</dbReference>
<dbReference type="CDD" id="cd03225">
    <property type="entry name" value="ABC_cobalt_CbiO_domain1"/>
    <property type="match status" value="1"/>
</dbReference>
<comment type="function">
    <text evidence="10">Probably part of an ABC transporter complex. Responsible for energy coupling to the transport system.</text>
</comment>
<comment type="subcellular location">
    <subcellularLocation>
        <location evidence="1">Cell membrane</location>
        <topology evidence="1">Peripheral membrane protein</topology>
    </subcellularLocation>
</comment>
<evidence type="ECO:0000256" key="10">
    <source>
        <dbReference type="ARBA" id="ARBA00025157"/>
    </source>
</evidence>
<keyword evidence="3" id="KW-0813">Transport</keyword>
<organism evidence="12 13">
    <name type="scientific">Youxingia wuxianensis</name>
    <dbReference type="NCBI Taxonomy" id="2763678"/>
    <lineage>
        <taxon>Bacteria</taxon>
        <taxon>Bacillati</taxon>
        <taxon>Bacillota</taxon>
        <taxon>Clostridia</taxon>
        <taxon>Eubacteriales</taxon>
        <taxon>Oscillospiraceae</taxon>
        <taxon>Youxingia</taxon>
    </lineage>
</organism>
<dbReference type="AlphaFoldDB" id="A0A926EPY9"/>
<dbReference type="InterPro" id="IPR017871">
    <property type="entry name" value="ABC_transporter-like_CS"/>
</dbReference>
<evidence type="ECO:0000259" key="11">
    <source>
        <dbReference type="PROSITE" id="PS50893"/>
    </source>
</evidence>
<dbReference type="GO" id="GO:0005524">
    <property type="term" value="F:ATP binding"/>
    <property type="evidence" value="ECO:0007669"/>
    <property type="project" value="UniProtKB-KW"/>
</dbReference>
<evidence type="ECO:0000256" key="3">
    <source>
        <dbReference type="ARBA" id="ARBA00022448"/>
    </source>
</evidence>
<evidence type="ECO:0000313" key="12">
    <source>
        <dbReference type="EMBL" id="MBC8585606.1"/>
    </source>
</evidence>
<dbReference type="EMBL" id="JACRTD010000005">
    <property type="protein sequence ID" value="MBC8585606.1"/>
    <property type="molecule type" value="Genomic_DNA"/>
</dbReference>
<comment type="similarity">
    <text evidence="2">Belongs to the ABC transporter superfamily.</text>
</comment>
<dbReference type="CDD" id="cd03226">
    <property type="entry name" value="ABC_cobalt_CbiO_domain2"/>
    <property type="match status" value="1"/>
</dbReference>
<dbReference type="GO" id="GO:0016887">
    <property type="term" value="F:ATP hydrolysis activity"/>
    <property type="evidence" value="ECO:0007669"/>
    <property type="project" value="InterPro"/>
</dbReference>
<evidence type="ECO:0000313" key="13">
    <source>
        <dbReference type="Proteomes" id="UP000623678"/>
    </source>
</evidence>
<keyword evidence="13" id="KW-1185">Reference proteome</keyword>
<comment type="caution">
    <text evidence="12">The sequence shown here is derived from an EMBL/GenBank/DDBJ whole genome shotgun (WGS) entry which is preliminary data.</text>
</comment>
<evidence type="ECO:0000256" key="7">
    <source>
        <dbReference type="ARBA" id="ARBA00022840"/>
    </source>
</evidence>
<feature type="domain" description="ABC transporter" evidence="11">
    <location>
        <begin position="2"/>
        <end position="242"/>
    </location>
</feature>
<dbReference type="PROSITE" id="PS50893">
    <property type="entry name" value="ABC_TRANSPORTER_2"/>
    <property type="match status" value="2"/>
</dbReference>
<dbReference type="InterPro" id="IPR015856">
    <property type="entry name" value="ABC_transpr_CbiO/EcfA_su"/>
</dbReference>
<evidence type="ECO:0000256" key="1">
    <source>
        <dbReference type="ARBA" id="ARBA00004202"/>
    </source>
</evidence>
<feature type="domain" description="ABC transporter" evidence="11">
    <location>
        <begin position="264"/>
        <end position="488"/>
    </location>
</feature>
<dbReference type="Gene3D" id="3.40.50.300">
    <property type="entry name" value="P-loop containing nucleotide triphosphate hydrolases"/>
    <property type="match status" value="2"/>
</dbReference>
<dbReference type="InterPro" id="IPR003439">
    <property type="entry name" value="ABC_transporter-like_ATP-bd"/>
</dbReference>
<evidence type="ECO:0000256" key="4">
    <source>
        <dbReference type="ARBA" id="ARBA00022475"/>
    </source>
</evidence>
<dbReference type="PROSITE" id="PS00211">
    <property type="entry name" value="ABC_TRANSPORTER_1"/>
    <property type="match status" value="1"/>
</dbReference>
<dbReference type="SUPFAM" id="SSF52540">
    <property type="entry name" value="P-loop containing nucleoside triphosphate hydrolases"/>
    <property type="match status" value="2"/>
</dbReference>
<dbReference type="PANTHER" id="PTHR43553">
    <property type="entry name" value="HEAVY METAL TRANSPORTER"/>
    <property type="match status" value="1"/>
</dbReference>
<keyword evidence="4" id="KW-1003">Cell membrane</keyword>
<name>A0A926EPY9_9FIRM</name>
<keyword evidence="7 12" id="KW-0067">ATP-binding</keyword>
<evidence type="ECO:0000256" key="6">
    <source>
        <dbReference type="ARBA" id="ARBA00022741"/>
    </source>
</evidence>
<evidence type="ECO:0000256" key="9">
    <source>
        <dbReference type="ARBA" id="ARBA00023136"/>
    </source>
</evidence>